<gene>
    <name evidence="4 6" type="primary">mshD</name>
    <name evidence="6" type="ORF">JDV76_09120</name>
</gene>
<name>A0ABS0VWG3_9CORY</name>
<feature type="binding site" evidence="4">
    <location>
        <position position="38"/>
    </location>
    <ligand>
        <name>1D-myo-inositol 2-(L-cysteinylamino)-2-deoxy-alpha-D-glucopyranoside</name>
        <dbReference type="ChEBI" id="CHEBI:58887"/>
    </ligand>
</feature>
<feature type="binding site" evidence="4">
    <location>
        <begin position="77"/>
        <end position="79"/>
    </location>
    <ligand>
        <name>acetyl-CoA</name>
        <dbReference type="ChEBI" id="CHEBI:57288"/>
        <label>1</label>
    </ligand>
</feature>
<feature type="binding site" evidence="4">
    <location>
        <position position="234"/>
    </location>
    <ligand>
        <name>1D-myo-inositol 2-(L-cysteinylamino)-2-deoxy-alpha-D-glucopyranoside</name>
        <dbReference type="ChEBI" id="CHEBI:58887"/>
    </ligand>
</feature>
<dbReference type="InterPro" id="IPR016181">
    <property type="entry name" value="Acyl_CoA_acyltransferase"/>
</dbReference>
<feature type="binding site" evidence="4">
    <location>
        <position position="285"/>
    </location>
    <ligand>
        <name>1D-myo-inositol 2-(L-cysteinylamino)-2-deoxy-alpha-D-glucopyranoside</name>
        <dbReference type="ChEBI" id="CHEBI:58887"/>
    </ligand>
</feature>
<comment type="catalytic activity">
    <reaction evidence="4">
        <text>1D-myo-inositol 2-(L-cysteinylamino)-2-deoxy-alpha-D-glucopyranoside + acetyl-CoA = mycothiol + CoA + H(+)</text>
        <dbReference type="Rhea" id="RHEA:26172"/>
        <dbReference type="ChEBI" id="CHEBI:15378"/>
        <dbReference type="ChEBI" id="CHEBI:16768"/>
        <dbReference type="ChEBI" id="CHEBI:57287"/>
        <dbReference type="ChEBI" id="CHEBI:57288"/>
        <dbReference type="ChEBI" id="CHEBI:58887"/>
        <dbReference type="EC" id="2.3.1.189"/>
    </reaction>
</comment>
<feature type="binding site" evidence="4">
    <location>
        <position position="247"/>
    </location>
    <ligand>
        <name>1D-myo-inositol 2-(L-cysteinylamino)-2-deoxy-alpha-D-glucopyranoside</name>
        <dbReference type="ChEBI" id="CHEBI:58887"/>
    </ligand>
</feature>
<dbReference type="PIRSF" id="PIRSF021524">
    <property type="entry name" value="MSH_acetyltransferase"/>
    <property type="match status" value="1"/>
</dbReference>
<dbReference type="CDD" id="cd04301">
    <property type="entry name" value="NAT_SF"/>
    <property type="match status" value="1"/>
</dbReference>
<evidence type="ECO:0000256" key="4">
    <source>
        <dbReference type="HAMAP-Rule" id="MF_01698"/>
    </source>
</evidence>
<dbReference type="RefSeq" id="WP_198736583.1">
    <property type="nucleotide sequence ID" value="NZ_JAEIOT010000008.1"/>
</dbReference>
<proteinExistence type="inferred from homology"/>
<dbReference type="Proteomes" id="UP000625574">
    <property type="component" value="Unassembled WGS sequence"/>
</dbReference>
<keyword evidence="2 4" id="KW-0677">Repeat</keyword>
<dbReference type="SUPFAM" id="SSF55729">
    <property type="entry name" value="Acyl-CoA N-acyltransferases (Nat)"/>
    <property type="match status" value="1"/>
</dbReference>
<dbReference type="EMBL" id="JAEIOT010000008">
    <property type="protein sequence ID" value="MBI9001126.1"/>
    <property type="molecule type" value="Genomic_DNA"/>
</dbReference>
<feature type="binding site" evidence="4">
    <location>
        <begin position="85"/>
        <end position="90"/>
    </location>
    <ligand>
        <name>acetyl-CoA</name>
        <dbReference type="ChEBI" id="CHEBI:57288"/>
        <label>1</label>
    </ligand>
</feature>
<evidence type="ECO:0000313" key="7">
    <source>
        <dbReference type="Proteomes" id="UP000625574"/>
    </source>
</evidence>
<evidence type="ECO:0000256" key="3">
    <source>
        <dbReference type="ARBA" id="ARBA00023315"/>
    </source>
</evidence>
<comment type="caution">
    <text evidence="4">Lacks conserved residue(s) required for the propagation of feature annotation.</text>
</comment>
<dbReference type="NCBIfam" id="TIGR03448">
    <property type="entry name" value="mycothiol_MshD"/>
    <property type="match status" value="1"/>
</dbReference>
<feature type="binding site" evidence="4">
    <location>
        <position position="185"/>
    </location>
    <ligand>
        <name>1D-myo-inositol 2-(L-cysteinylamino)-2-deoxy-alpha-D-glucopyranoside</name>
        <dbReference type="ChEBI" id="CHEBI:58887"/>
    </ligand>
</feature>
<evidence type="ECO:0000256" key="2">
    <source>
        <dbReference type="ARBA" id="ARBA00022737"/>
    </source>
</evidence>
<accession>A0ABS0VWG3</accession>
<evidence type="ECO:0000256" key="1">
    <source>
        <dbReference type="ARBA" id="ARBA00022679"/>
    </source>
</evidence>
<dbReference type="InterPro" id="IPR017813">
    <property type="entry name" value="Mycothiol_AcTrfase"/>
</dbReference>
<dbReference type="PROSITE" id="PS51186">
    <property type="entry name" value="GNAT"/>
    <property type="match status" value="1"/>
</dbReference>
<dbReference type="EC" id="2.3.1.189" evidence="4"/>
<dbReference type="HAMAP" id="MF_01698">
    <property type="entry name" value="MshD"/>
    <property type="match status" value="1"/>
</dbReference>
<comment type="subunit">
    <text evidence="4">Monomer.</text>
</comment>
<organism evidence="6 7">
    <name type="scientific">Corynebacterium marambiense</name>
    <dbReference type="NCBI Taxonomy" id="2765364"/>
    <lineage>
        <taxon>Bacteria</taxon>
        <taxon>Bacillati</taxon>
        <taxon>Actinomycetota</taxon>
        <taxon>Actinomycetes</taxon>
        <taxon>Mycobacteriales</taxon>
        <taxon>Corynebacteriaceae</taxon>
        <taxon>Corynebacterium</taxon>
    </lineage>
</organism>
<dbReference type="PANTHER" id="PTHR43072">
    <property type="entry name" value="N-ACETYLTRANSFERASE"/>
    <property type="match status" value="1"/>
</dbReference>
<dbReference type="GO" id="GO:0035447">
    <property type="term" value="F:mycothiol synthase activity"/>
    <property type="evidence" value="ECO:0007669"/>
    <property type="project" value="UniProtKB-EC"/>
</dbReference>
<protein>
    <recommendedName>
        <fullName evidence="4">Mycothiol acetyltransferase</fullName>
        <shortName evidence="4">MSH acetyltransferase</shortName>
        <ecNumber evidence="4">2.3.1.189</ecNumber>
    </recommendedName>
    <alternativeName>
        <fullName evidence="4">Mycothiol synthase</fullName>
    </alternativeName>
</protein>
<comment type="caution">
    <text evidence="6">The sequence shown here is derived from an EMBL/GenBank/DDBJ whole genome shotgun (WGS) entry which is preliminary data.</text>
</comment>
<feature type="domain" description="N-acetyltransferase" evidence="5">
    <location>
        <begin position="159"/>
        <end position="323"/>
    </location>
</feature>
<comment type="similarity">
    <text evidence="4">Belongs to the acetyltransferase family. MshD subfamily.</text>
</comment>
<dbReference type="Pfam" id="PF00583">
    <property type="entry name" value="Acetyltransf_1"/>
    <property type="match status" value="2"/>
</dbReference>
<feature type="binding site" evidence="4">
    <location>
        <begin position="251"/>
        <end position="253"/>
    </location>
    <ligand>
        <name>acetyl-CoA</name>
        <dbReference type="ChEBI" id="CHEBI:57288"/>
        <label>2</label>
    </ligand>
</feature>
<dbReference type="InterPro" id="IPR000182">
    <property type="entry name" value="GNAT_dom"/>
</dbReference>
<evidence type="ECO:0000259" key="5">
    <source>
        <dbReference type="PROSITE" id="PS51186"/>
    </source>
</evidence>
<comment type="function">
    <text evidence="4">Catalyzes the transfer of acetyl from acetyl-CoA to desacetylmycothiol (Cys-GlcN-Ins) to form mycothiol.</text>
</comment>
<keyword evidence="7" id="KW-1185">Reference proteome</keyword>
<evidence type="ECO:0000313" key="6">
    <source>
        <dbReference type="EMBL" id="MBI9001126.1"/>
    </source>
</evidence>
<keyword evidence="3 4" id="KW-0012">Acyltransferase</keyword>
<keyword evidence="1 4" id="KW-0808">Transferase</keyword>
<sequence length="323" mass="34786">MEIRTTTPTDPASPTPAREIRRLNATAAEHDGIEPFSEQFLLGLDDRGDRGHRHVTARDGAGVLIGAAAYDGSTAELVVTPDHRRNGVGTALLRALADTYGADTVWAHGNLPVAVSWCRGRGLEPVRELLVMAIDGAPLIAAADVVGRDGFQILDLADSRRRYGAEAVDAEWLRVNNEAFSWHPEQGGWDAGQLSRAQNTGWFDPRGVMLLWSGGDDADAGNRLPELAGFHWTKWHGTEEKGRKLGEVYVVGLADDYRGKGLGGPLIGSGLEHLVDSGADEVILYVEANNTAAVSAYQRLGFGVCERHVAYGFPNPETEGVSR</sequence>
<reference evidence="6 7" key="1">
    <citation type="submission" date="2020-12" db="EMBL/GenBank/DDBJ databases">
        <title>Genome public.</title>
        <authorList>
            <person name="Sun Q."/>
        </authorList>
    </citation>
    <scope>NUCLEOTIDE SEQUENCE [LARGE SCALE GENOMIC DNA]</scope>
    <source>
        <strain evidence="6 7">CCM 8864</strain>
    </source>
</reference>
<dbReference type="Gene3D" id="3.40.630.30">
    <property type="match status" value="1"/>
</dbReference>